<evidence type="ECO:0000256" key="7">
    <source>
        <dbReference type="ARBA" id="ARBA00035136"/>
    </source>
</evidence>
<comment type="caution">
    <text evidence="10">The sequence shown here is derived from an EMBL/GenBank/DDBJ whole genome shotgun (WGS) entry which is preliminary data.</text>
</comment>
<feature type="region of interest" description="Disordered" evidence="9">
    <location>
        <begin position="1"/>
        <end position="25"/>
    </location>
</feature>
<accession>A0A1W9S1S6</accession>
<dbReference type="GO" id="GO:0005829">
    <property type="term" value="C:cytosol"/>
    <property type="evidence" value="ECO:0007669"/>
    <property type="project" value="TreeGrafter"/>
</dbReference>
<dbReference type="Proteomes" id="UP000192611">
    <property type="component" value="Unassembled WGS sequence"/>
</dbReference>
<dbReference type="GO" id="GO:0006412">
    <property type="term" value="P:translation"/>
    <property type="evidence" value="ECO:0007669"/>
    <property type="project" value="UniProtKB-UniRule"/>
</dbReference>
<dbReference type="InterPro" id="IPR002583">
    <property type="entry name" value="Ribosomal_bS20"/>
</dbReference>
<evidence type="ECO:0000256" key="5">
    <source>
        <dbReference type="ARBA" id="ARBA00022980"/>
    </source>
</evidence>
<organism evidence="10 11">
    <name type="scientific">Candidatus Coatesbacteria bacterium 4484_99</name>
    <dbReference type="NCBI Taxonomy" id="1970774"/>
    <lineage>
        <taxon>Bacteria</taxon>
        <taxon>Candidatus Coatesiibacteriota</taxon>
    </lineage>
</organism>
<comment type="function">
    <text evidence="1 8">Binds directly to 16S ribosomal RNA.</text>
</comment>
<dbReference type="HAMAP" id="MF_00500">
    <property type="entry name" value="Ribosomal_bS20"/>
    <property type="match status" value="1"/>
</dbReference>
<evidence type="ECO:0000313" key="10">
    <source>
        <dbReference type="EMBL" id="OQX90602.1"/>
    </source>
</evidence>
<dbReference type="NCBIfam" id="TIGR00029">
    <property type="entry name" value="S20"/>
    <property type="match status" value="1"/>
</dbReference>
<reference evidence="11" key="1">
    <citation type="submission" date="2017-03" db="EMBL/GenBank/DDBJ databases">
        <title>Novel pathways for hydrocarbon cycling and metabolic interdependencies in hydrothermal sediment communities.</title>
        <authorList>
            <person name="Dombrowski N."/>
            <person name="Seitz K."/>
            <person name="Teske A."/>
            <person name="Baker B."/>
        </authorList>
    </citation>
    <scope>NUCLEOTIDE SEQUENCE [LARGE SCALE GENOMIC DNA]</scope>
</reference>
<gene>
    <name evidence="8" type="primary">rpsT</name>
    <name evidence="10" type="ORF">B6D57_02535</name>
</gene>
<proteinExistence type="inferred from homology"/>
<keyword evidence="5 8" id="KW-0689">Ribosomal protein</keyword>
<evidence type="ECO:0000256" key="3">
    <source>
        <dbReference type="ARBA" id="ARBA00022730"/>
    </source>
</evidence>
<name>A0A1W9S1S6_9BACT</name>
<evidence type="ECO:0000256" key="2">
    <source>
        <dbReference type="ARBA" id="ARBA00007634"/>
    </source>
</evidence>
<evidence type="ECO:0000256" key="6">
    <source>
        <dbReference type="ARBA" id="ARBA00023274"/>
    </source>
</evidence>
<evidence type="ECO:0000256" key="1">
    <source>
        <dbReference type="ARBA" id="ARBA00003134"/>
    </source>
</evidence>
<dbReference type="EMBL" id="NATQ01000040">
    <property type="protein sequence ID" value="OQX90602.1"/>
    <property type="molecule type" value="Genomic_DNA"/>
</dbReference>
<evidence type="ECO:0000256" key="8">
    <source>
        <dbReference type="HAMAP-Rule" id="MF_00500"/>
    </source>
</evidence>
<dbReference type="GO" id="GO:0070181">
    <property type="term" value="F:small ribosomal subunit rRNA binding"/>
    <property type="evidence" value="ECO:0007669"/>
    <property type="project" value="TreeGrafter"/>
</dbReference>
<dbReference type="GO" id="GO:0015935">
    <property type="term" value="C:small ribosomal subunit"/>
    <property type="evidence" value="ECO:0007669"/>
    <property type="project" value="TreeGrafter"/>
</dbReference>
<evidence type="ECO:0000313" key="11">
    <source>
        <dbReference type="Proteomes" id="UP000192611"/>
    </source>
</evidence>
<dbReference type="SUPFAM" id="SSF46992">
    <property type="entry name" value="Ribosomal protein S20"/>
    <property type="match status" value="1"/>
</dbReference>
<evidence type="ECO:0000256" key="4">
    <source>
        <dbReference type="ARBA" id="ARBA00022884"/>
    </source>
</evidence>
<dbReference type="Pfam" id="PF01649">
    <property type="entry name" value="Ribosomal_S20p"/>
    <property type="match status" value="1"/>
</dbReference>
<sequence>MPRLPSSKKRLRQSEKRRLRNQAVKSRMRTFIKKARLAIESENEDEARNQLRLAYSEIDVAARKGVIHKNQADRRKSRLARLFNKKFKKPGEETQEKT</sequence>
<evidence type="ECO:0000256" key="9">
    <source>
        <dbReference type="SAM" id="MobiDB-lite"/>
    </source>
</evidence>
<dbReference type="PANTHER" id="PTHR33398:SF1">
    <property type="entry name" value="SMALL RIBOSOMAL SUBUNIT PROTEIN BS20C"/>
    <property type="match status" value="1"/>
</dbReference>
<dbReference type="PANTHER" id="PTHR33398">
    <property type="entry name" value="30S RIBOSOMAL PROTEIN S20"/>
    <property type="match status" value="1"/>
</dbReference>
<dbReference type="GO" id="GO:0003735">
    <property type="term" value="F:structural constituent of ribosome"/>
    <property type="evidence" value="ECO:0007669"/>
    <property type="project" value="InterPro"/>
</dbReference>
<keyword evidence="6 8" id="KW-0687">Ribonucleoprotein</keyword>
<dbReference type="Gene3D" id="1.20.58.110">
    <property type="entry name" value="Ribosomal protein S20"/>
    <property type="match status" value="1"/>
</dbReference>
<comment type="similarity">
    <text evidence="2 8">Belongs to the bacterial ribosomal protein bS20 family.</text>
</comment>
<dbReference type="InterPro" id="IPR036510">
    <property type="entry name" value="Ribosomal_bS20_sf"/>
</dbReference>
<keyword evidence="4 8" id="KW-0694">RNA-binding</keyword>
<dbReference type="FunFam" id="1.20.58.110:FF:000001">
    <property type="entry name" value="30S ribosomal protein S20"/>
    <property type="match status" value="1"/>
</dbReference>
<protein>
    <recommendedName>
        <fullName evidence="7 8">Small ribosomal subunit protein bS20</fullName>
    </recommendedName>
</protein>
<keyword evidence="3 8" id="KW-0699">rRNA-binding</keyword>
<dbReference type="AlphaFoldDB" id="A0A1W9S1S6"/>